<name>A0ABT5HEI3_9CAUL</name>
<keyword evidence="6" id="KW-0479">Metal-binding</keyword>
<evidence type="ECO:0000256" key="6">
    <source>
        <dbReference type="ARBA" id="ARBA00022723"/>
    </source>
</evidence>
<dbReference type="InterPro" id="IPR016454">
    <property type="entry name" value="Cysteine_dSase"/>
</dbReference>
<comment type="catalytic activity">
    <reaction evidence="10">
        <text>(sulfur carrier)-H + L-cysteine = (sulfur carrier)-SH + L-alanine</text>
        <dbReference type="Rhea" id="RHEA:43892"/>
        <dbReference type="Rhea" id="RHEA-COMP:14737"/>
        <dbReference type="Rhea" id="RHEA-COMP:14739"/>
        <dbReference type="ChEBI" id="CHEBI:29917"/>
        <dbReference type="ChEBI" id="CHEBI:35235"/>
        <dbReference type="ChEBI" id="CHEBI:57972"/>
        <dbReference type="ChEBI" id="CHEBI:64428"/>
        <dbReference type="EC" id="2.8.1.7"/>
    </reaction>
</comment>
<evidence type="ECO:0000256" key="9">
    <source>
        <dbReference type="ARBA" id="ARBA00023014"/>
    </source>
</evidence>
<comment type="function">
    <text evidence="2">Catalyzes the removal of elemental sulfur atoms from cysteine to produce alanine. Seems to participate in the biosynthesis of the nitrogenase metalloclusters by providing the inorganic sulfur required for the Fe-S core formation.</text>
</comment>
<evidence type="ECO:0000256" key="8">
    <source>
        <dbReference type="ARBA" id="ARBA00023004"/>
    </source>
</evidence>
<evidence type="ECO:0000313" key="12">
    <source>
        <dbReference type="EMBL" id="MDC7674659.1"/>
    </source>
</evidence>
<dbReference type="InterPro" id="IPR015421">
    <property type="entry name" value="PyrdxlP-dep_Trfase_major"/>
</dbReference>
<evidence type="ECO:0000256" key="7">
    <source>
        <dbReference type="ARBA" id="ARBA00022898"/>
    </source>
</evidence>
<organism evidence="12 13">
    <name type="scientific">Asticcacaulis machinosus</name>
    <dbReference type="NCBI Taxonomy" id="2984211"/>
    <lineage>
        <taxon>Bacteria</taxon>
        <taxon>Pseudomonadati</taxon>
        <taxon>Pseudomonadota</taxon>
        <taxon>Alphaproteobacteria</taxon>
        <taxon>Caulobacterales</taxon>
        <taxon>Caulobacteraceae</taxon>
        <taxon>Asticcacaulis</taxon>
    </lineage>
</organism>
<dbReference type="EMBL" id="JAQQKV010000001">
    <property type="protein sequence ID" value="MDC7674659.1"/>
    <property type="molecule type" value="Genomic_DNA"/>
</dbReference>
<evidence type="ECO:0000256" key="3">
    <source>
        <dbReference type="ARBA" id="ARBA00006490"/>
    </source>
</evidence>
<keyword evidence="5" id="KW-0808">Transferase</keyword>
<dbReference type="SUPFAM" id="SSF53383">
    <property type="entry name" value="PLP-dependent transferases"/>
    <property type="match status" value="1"/>
</dbReference>
<keyword evidence="8" id="KW-0408">Iron</keyword>
<dbReference type="Gene3D" id="1.10.260.50">
    <property type="match status" value="1"/>
</dbReference>
<proteinExistence type="inferred from homology"/>
<accession>A0ABT5HEI3</accession>
<evidence type="ECO:0000313" key="13">
    <source>
        <dbReference type="Proteomes" id="UP001218579"/>
    </source>
</evidence>
<protein>
    <recommendedName>
        <fullName evidence="4">Cysteine desulfurase</fullName>
    </recommendedName>
</protein>
<dbReference type="PANTHER" id="PTHR11601">
    <property type="entry name" value="CYSTEINE DESULFURYLASE FAMILY MEMBER"/>
    <property type="match status" value="1"/>
</dbReference>
<evidence type="ECO:0000256" key="5">
    <source>
        <dbReference type="ARBA" id="ARBA00022679"/>
    </source>
</evidence>
<evidence type="ECO:0000256" key="2">
    <source>
        <dbReference type="ARBA" id="ARBA00003120"/>
    </source>
</evidence>
<dbReference type="InterPro" id="IPR000192">
    <property type="entry name" value="Aminotrans_V_dom"/>
</dbReference>
<dbReference type="Gene3D" id="3.90.1150.10">
    <property type="entry name" value="Aspartate Aminotransferase, domain 1"/>
    <property type="match status" value="1"/>
</dbReference>
<dbReference type="PANTHER" id="PTHR11601:SF34">
    <property type="entry name" value="CYSTEINE DESULFURASE"/>
    <property type="match status" value="1"/>
</dbReference>
<dbReference type="RefSeq" id="WP_272742985.1">
    <property type="nucleotide sequence ID" value="NZ_JAQQKV010000001.1"/>
</dbReference>
<sequence length="385" mass="40300">MSASHVLYMDHAATSPIRPQAREAMLTALELGANASSVHSLGRKAKLIVEEARTQVLDLVGGYGAKLVFTSSGTEANNLALHQAIVRDDITHLIISDGEHDSIYTAANYVGKPVLKWPLLPSGLADLEALKALLAQVEGRAFVALMLVNNETGIIQPVAEAAEIVHAAGGWLHVDAVQAAGKINIDIETLGADSLTLTAHKIGGPVGVGALVYNSGHTILPMITGGGQEQGLRAGTENVAGLAAFGVAALAARVCEGLPQQTSNEAALKALGAHIIGEDVPRVSGITCLAVPDWSSQLQLIHMDMAGICVSSGSACSSGKVKHSRVLNAMGLENLSSGVLRISTGWSSQPADWGRFFEVWSGGYQTFRARQKTNKSTKLNIKEKA</sequence>
<dbReference type="Gene3D" id="3.40.640.10">
    <property type="entry name" value="Type I PLP-dependent aspartate aminotransferase-like (Major domain)"/>
    <property type="match status" value="1"/>
</dbReference>
<feature type="domain" description="Aminotransferase class V" evidence="11">
    <location>
        <begin position="8"/>
        <end position="348"/>
    </location>
</feature>
<reference evidence="12 13" key="1">
    <citation type="submission" date="2023-01" db="EMBL/GenBank/DDBJ databases">
        <title>Novel species of the genus Asticcacaulis isolated from rivers.</title>
        <authorList>
            <person name="Lu H."/>
        </authorList>
    </citation>
    <scope>NUCLEOTIDE SEQUENCE [LARGE SCALE GENOMIC DNA]</scope>
    <source>
        <strain evidence="12 13">LKC15W</strain>
    </source>
</reference>
<keyword evidence="13" id="KW-1185">Reference proteome</keyword>
<dbReference type="Pfam" id="PF00266">
    <property type="entry name" value="Aminotran_5"/>
    <property type="match status" value="1"/>
</dbReference>
<comment type="cofactor">
    <cofactor evidence="1">
        <name>pyridoxal 5'-phosphate</name>
        <dbReference type="ChEBI" id="CHEBI:597326"/>
    </cofactor>
</comment>
<evidence type="ECO:0000259" key="11">
    <source>
        <dbReference type="Pfam" id="PF00266"/>
    </source>
</evidence>
<comment type="caution">
    <text evidence="12">The sequence shown here is derived from an EMBL/GenBank/DDBJ whole genome shotgun (WGS) entry which is preliminary data.</text>
</comment>
<keyword evidence="9" id="KW-0411">Iron-sulfur</keyword>
<dbReference type="Proteomes" id="UP001218579">
    <property type="component" value="Unassembled WGS sequence"/>
</dbReference>
<dbReference type="PIRSF" id="PIRSF005572">
    <property type="entry name" value="NifS"/>
    <property type="match status" value="1"/>
</dbReference>
<evidence type="ECO:0000256" key="1">
    <source>
        <dbReference type="ARBA" id="ARBA00001933"/>
    </source>
</evidence>
<keyword evidence="7" id="KW-0663">Pyridoxal phosphate</keyword>
<gene>
    <name evidence="12" type="ORF">PQU98_00790</name>
</gene>
<dbReference type="InterPro" id="IPR015424">
    <property type="entry name" value="PyrdxlP-dep_Trfase"/>
</dbReference>
<evidence type="ECO:0000256" key="10">
    <source>
        <dbReference type="ARBA" id="ARBA00050776"/>
    </source>
</evidence>
<evidence type="ECO:0000256" key="4">
    <source>
        <dbReference type="ARBA" id="ARBA00013558"/>
    </source>
</evidence>
<dbReference type="InterPro" id="IPR015422">
    <property type="entry name" value="PyrdxlP-dep_Trfase_small"/>
</dbReference>
<comment type="similarity">
    <text evidence="3">Belongs to the class-V pyridoxal-phosphate-dependent aminotransferase family. NifS/IscS subfamily.</text>
</comment>